<keyword evidence="4" id="KW-0808">Transferase</keyword>
<keyword evidence="6" id="KW-1133">Transmembrane helix</keyword>
<evidence type="ECO:0000313" key="9">
    <source>
        <dbReference type="Proteomes" id="UP000463051"/>
    </source>
</evidence>
<dbReference type="RefSeq" id="WP_154116024.1">
    <property type="nucleotide sequence ID" value="NZ_WJXB01000001.1"/>
</dbReference>
<gene>
    <name evidence="8" type="ORF">GJB61_00285</name>
</gene>
<keyword evidence="3" id="KW-0597">Phosphoprotein</keyword>
<dbReference type="InterPro" id="IPR010559">
    <property type="entry name" value="Sig_transdc_His_kin_internal"/>
</dbReference>
<dbReference type="EMBL" id="WJXB01000001">
    <property type="protein sequence ID" value="MRN51446.1"/>
    <property type="molecule type" value="Genomic_DNA"/>
</dbReference>
<dbReference type="SMART" id="SM00304">
    <property type="entry name" value="HAMP"/>
    <property type="match status" value="1"/>
</dbReference>
<dbReference type="GO" id="GO:0005886">
    <property type="term" value="C:plasma membrane"/>
    <property type="evidence" value="ECO:0007669"/>
    <property type="project" value="UniProtKB-SubCell"/>
</dbReference>
<dbReference type="Pfam" id="PF06580">
    <property type="entry name" value="His_kinase"/>
    <property type="match status" value="1"/>
</dbReference>
<keyword evidence="5 6" id="KW-0472">Membrane</keyword>
<dbReference type="Pfam" id="PF00672">
    <property type="entry name" value="HAMP"/>
    <property type="match status" value="1"/>
</dbReference>
<sequence length="606" mass="68129">MKWNSIRTKLIVFMLIAATIPIVATMLITYSYTTKSLITRSVDENANLLYQGQRNLSALLEDLNRTSTTVYSNTEFFRLLESGYDDVQSSSRMFAALSYIGTSIPNIYQVYLYESKSRKSTLVTLNTPKRSMDVPVFSEAAITGRQSIVVQKTHMSNTYGLGLLSPNYPPEPVFTLHRRIEKVPTSKVLGYLSIDVQLSALSDITDQLYQKERENVYIIDAEGNIIYSDEPAQLGQPMKQEWYTQHIVGTESSTGNFESDKAVFVYQRLQKAGADWTLVKQIPVPYLIREANKAVAINLLLLGISLVIIVAATVIISIKITAPIKQLGRYINQVQTGKMDIDIEQVSNDEIGQVMVKFGGMMDTINNLILREYKLELSNKTNQLRALQAQINPHFLNNTLQIIGTLALELNVPRIYALLSALAKMMHYSMHNDDKTVTLKDELEHVKAYIELQKERFENRFTFRYDLEDALLGTPMPKMILQPLVENYFKHGLDRTRSDGLLLLTAKALPDGFVQINLENNGAPISEARLDTLNWKLQNSVSINTIVPGDALKEASDSSGIGFVNVLARLRMVSGSDATITVDNMEPVGIRISLRIQSNDRSVRPK</sequence>
<dbReference type="InterPro" id="IPR050640">
    <property type="entry name" value="Bact_2-comp_sensor_kinase"/>
</dbReference>
<dbReference type="AlphaFoldDB" id="A0A7X2H0R1"/>
<dbReference type="Gene3D" id="3.30.450.20">
    <property type="entry name" value="PAS domain"/>
    <property type="match status" value="1"/>
</dbReference>
<dbReference type="Gene3D" id="6.10.340.10">
    <property type="match status" value="1"/>
</dbReference>
<dbReference type="PROSITE" id="PS50885">
    <property type="entry name" value="HAMP"/>
    <property type="match status" value="1"/>
</dbReference>
<protein>
    <submittedName>
        <fullName evidence="8">HAMP domain-containing protein</fullName>
    </submittedName>
</protein>
<feature type="domain" description="HAMP" evidence="7">
    <location>
        <begin position="318"/>
        <end position="370"/>
    </location>
</feature>
<evidence type="ECO:0000259" key="7">
    <source>
        <dbReference type="PROSITE" id="PS50885"/>
    </source>
</evidence>
<feature type="transmembrane region" description="Helical" evidence="6">
    <location>
        <begin position="12"/>
        <end position="32"/>
    </location>
</feature>
<evidence type="ECO:0000256" key="3">
    <source>
        <dbReference type="ARBA" id="ARBA00022553"/>
    </source>
</evidence>
<keyword evidence="2" id="KW-1003">Cell membrane</keyword>
<dbReference type="PANTHER" id="PTHR34220:SF7">
    <property type="entry name" value="SENSOR HISTIDINE KINASE YPDA"/>
    <property type="match status" value="1"/>
</dbReference>
<dbReference type="GO" id="GO:0000155">
    <property type="term" value="F:phosphorelay sensor kinase activity"/>
    <property type="evidence" value="ECO:0007669"/>
    <property type="project" value="InterPro"/>
</dbReference>
<dbReference type="PANTHER" id="PTHR34220">
    <property type="entry name" value="SENSOR HISTIDINE KINASE YPDA"/>
    <property type="match status" value="1"/>
</dbReference>
<proteinExistence type="predicted"/>
<evidence type="ECO:0000256" key="6">
    <source>
        <dbReference type="SAM" id="Phobius"/>
    </source>
</evidence>
<feature type="transmembrane region" description="Helical" evidence="6">
    <location>
        <begin position="295"/>
        <end position="318"/>
    </location>
</feature>
<comment type="caution">
    <text evidence="8">The sequence shown here is derived from an EMBL/GenBank/DDBJ whole genome shotgun (WGS) entry which is preliminary data.</text>
</comment>
<dbReference type="Gene3D" id="3.30.565.10">
    <property type="entry name" value="Histidine kinase-like ATPase, C-terminal domain"/>
    <property type="match status" value="1"/>
</dbReference>
<reference evidence="8 9" key="1">
    <citation type="submission" date="2019-11" db="EMBL/GenBank/DDBJ databases">
        <title>Paenibacillus monticola sp. nov., a novel PGPR strain isolated from mountain sample in China.</title>
        <authorList>
            <person name="Zhao Q."/>
            <person name="Li H.-P."/>
            <person name="Zhang J.-L."/>
        </authorList>
    </citation>
    <scope>NUCLEOTIDE SEQUENCE [LARGE SCALE GENOMIC DNA]</scope>
    <source>
        <strain evidence="8 9">LC-T2</strain>
    </source>
</reference>
<keyword evidence="6" id="KW-0812">Transmembrane</keyword>
<keyword evidence="9" id="KW-1185">Reference proteome</keyword>
<evidence type="ECO:0000256" key="1">
    <source>
        <dbReference type="ARBA" id="ARBA00004651"/>
    </source>
</evidence>
<evidence type="ECO:0000256" key="4">
    <source>
        <dbReference type="ARBA" id="ARBA00022679"/>
    </source>
</evidence>
<dbReference type="InterPro" id="IPR003660">
    <property type="entry name" value="HAMP_dom"/>
</dbReference>
<evidence type="ECO:0000256" key="5">
    <source>
        <dbReference type="ARBA" id="ARBA00023136"/>
    </source>
</evidence>
<organism evidence="8 9">
    <name type="scientific">Paenibacillus monticola</name>
    <dbReference type="NCBI Taxonomy" id="2666075"/>
    <lineage>
        <taxon>Bacteria</taxon>
        <taxon>Bacillati</taxon>
        <taxon>Bacillota</taxon>
        <taxon>Bacilli</taxon>
        <taxon>Bacillales</taxon>
        <taxon>Paenibacillaceae</taxon>
        <taxon>Paenibacillus</taxon>
    </lineage>
</organism>
<dbReference type="SUPFAM" id="SSF158472">
    <property type="entry name" value="HAMP domain-like"/>
    <property type="match status" value="1"/>
</dbReference>
<comment type="subcellular location">
    <subcellularLocation>
        <location evidence="1">Cell membrane</location>
        <topology evidence="1">Multi-pass membrane protein</topology>
    </subcellularLocation>
</comment>
<dbReference type="CDD" id="cd06225">
    <property type="entry name" value="HAMP"/>
    <property type="match status" value="1"/>
</dbReference>
<evidence type="ECO:0000256" key="2">
    <source>
        <dbReference type="ARBA" id="ARBA00022475"/>
    </source>
</evidence>
<dbReference type="Proteomes" id="UP000463051">
    <property type="component" value="Unassembled WGS sequence"/>
</dbReference>
<dbReference type="SUPFAM" id="SSF55874">
    <property type="entry name" value="ATPase domain of HSP90 chaperone/DNA topoisomerase II/histidine kinase"/>
    <property type="match status" value="1"/>
</dbReference>
<dbReference type="InterPro" id="IPR036890">
    <property type="entry name" value="HATPase_C_sf"/>
</dbReference>
<accession>A0A7X2H0R1</accession>
<evidence type="ECO:0000313" key="8">
    <source>
        <dbReference type="EMBL" id="MRN51446.1"/>
    </source>
</evidence>
<name>A0A7X2H0R1_9BACL</name>